<evidence type="ECO:0000313" key="4">
    <source>
        <dbReference type="Proteomes" id="UP000581087"/>
    </source>
</evidence>
<comment type="caution">
    <text evidence="2">The sequence shown here is derived from an EMBL/GenBank/DDBJ whole genome shotgun (WGS) entry which is preliminary data.</text>
</comment>
<reference evidence="2 3" key="1">
    <citation type="submission" date="2019-01" db="EMBL/GenBank/DDBJ databases">
        <title>Agromyces.</title>
        <authorList>
            <person name="Li J."/>
        </authorList>
    </citation>
    <scope>NUCLEOTIDE SEQUENCE [LARGE SCALE GENOMIC DNA]</scope>
    <source>
        <strain evidence="2 3">DSM 23870</strain>
    </source>
</reference>
<dbReference type="AlphaFoldDB" id="A0A4Q2M7D1"/>
<gene>
    <name evidence="1" type="ORF">BJ972_002400</name>
    <name evidence="2" type="ORF">ESP50_01770</name>
</gene>
<evidence type="ECO:0000313" key="3">
    <source>
        <dbReference type="Proteomes" id="UP000292686"/>
    </source>
</evidence>
<sequence>MGILLLFPPFAADGRGNKLTKYEICDDDDSGSELKLCGPDEVAAQIIAVAGDTCVDRQLDDKGRLKWTHALHFPEGVPQEIEDLCEILTNWLSIPNRADLDLSLSLDWYKQPDDEGELVHTPTGELIYRTKYAKEPTWSSSRQARRELLNAMVRAVDTHPMLAAADVISTPPGSNGDGTSFGEILGREIAERAGRPFVPMSGPPRAQQKEEVAREVRNDFSLTEVVRGPLLLIDDVFHTGVTMESAARAARRAGASHVFALTAARTLRR</sequence>
<dbReference type="Proteomes" id="UP000292686">
    <property type="component" value="Unassembled WGS sequence"/>
</dbReference>
<dbReference type="RefSeq" id="WP_129172213.1">
    <property type="nucleotide sequence ID" value="NZ_JACCBI010000001.1"/>
</dbReference>
<dbReference type="OrthoDB" id="5107240at2"/>
<dbReference type="SUPFAM" id="SSF53271">
    <property type="entry name" value="PRTase-like"/>
    <property type="match status" value="1"/>
</dbReference>
<accession>A0A4Q2M7D1</accession>
<dbReference type="GO" id="GO:0016757">
    <property type="term" value="F:glycosyltransferase activity"/>
    <property type="evidence" value="ECO:0007669"/>
    <property type="project" value="UniProtKB-KW"/>
</dbReference>
<organism evidence="2 3">
    <name type="scientific">Agromyces atrinae</name>
    <dbReference type="NCBI Taxonomy" id="592376"/>
    <lineage>
        <taxon>Bacteria</taxon>
        <taxon>Bacillati</taxon>
        <taxon>Actinomycetota</taxon>
        <taxon>Actinomycetes</taxon>
        <taxon>Micrococcales</taxon>
        <taxon>Microbacteriaceae</taxon>
        <taxon>Agromyces</taxon>
    </lineage>
</organism>
<dbReference type="EMBL" id="SDPM01000001">
    <property type="protein sequence ID" value="RXZ87949.1"/>
    <property type="molecule type" value="Genomic_DNA"/>
</dbReference>
<dbReference type="Gene3D" id="3.40.50.2020">
    <property type="match status" value="1"/>
</dbReference>
<dbReference type="EMBL" id="JACCBI010000001">
    <property type="protein sequence ID" value="NYD67881.1"/>
    <property type="molecule type" value="Genomic_DNA"/>
</dbReference>
<keyword evidence="3" id="KW-1185">Reference proteome</keyword>
<protein>
    <submittedName>
        <fullName evidence="1">Adenine/guanine phosphoribosyltransferase-like PRPP-binding protein</fullName>
    </submittedName>
</protein>
<evidence type="ECO:0000313" key="1">
    <source>
        <dbReference type="EMBL" id="NYD67881.1"/>
    </source>
</evidence>
<name>A0A4Q2M7D1_9MICO</name>
<evidence type="ECO:0000313" key="2">
    <source>
        <dbReference type="EMBL" id="RXZ87949.1"/>
    </source>
</evidence>
<keyword evidence="1" id="KW-0808">Transferase</keyword>
<proteinExistence type="predicted"/>
<keyword evidence="1" id="KW-0328">Glycosyltransferase</keyword>
<dbReference type="Proteomes" id="UP000581087">
    <property type="component" value="Unassembled WGS sequence"/>
</dbReference>
<dbReference type="InterPro" id="IPR029057">
    <property type="entry name" value="PRTase-like"/>
</dbReference>
<reference evidence="1 4" key="2">
    <citation type="submission" date="2020-07" db="EMBL/GenBank/DDBJ databases">
        <title>Sequencing the genomes of 1000 actinobacteria strains.</title>
        <authorList>
            <person name="Klenk H.-P."/>
        </authorList>
    </citation>
    <scope>NUCLEOTIDE SEQUENCE [LARGE SCALE GENOMIC DNA]</scope>
    <source>
        <strain evidence="1 4">DSM 23870</strain>
    </source>
</reference>